<reference evidence="1" key="2">
    <citation type="submission" date="2011-02" db="EMBL/GenBank/DDBJ databases">
        <authorList>
            <person name="MacLean D."/>
        </authorList>
    </citation>
    <scope>NUCLEOTIDE SEQUENCE</scope>
</reference>
<sequence length="128" mass="14730">MKASELKTYAFAMLALKAPYHFATEQQLEFVVLHPTVYFRMFDLGLSVTISCGNSNKDHSPCYDTGFKCNAHGAMRKRGEEFSGKPYLRFLCALGELMVQKDNQDQFSFVKYMDKAKRYGEAMYRHQG</sequence>
<gene>
    <name evidence="1" type="primary">AlNc14C662G12358</name>
    <name evidence="1" type="ORF">ALNC14_138860</name>
</gene>
<accession>F0X1P4</accession>
<dbReference type="AlphaFoldDB" id="F0X1P4"/>
<reference evidence="1" key="1">
    <citation type="journal article" date="2011" name="PLoS Biol.">
        <title>Gene gain and loss during evolution of obligate parasitism in the white rust pathogen of Arabidopsis thaliana.</title>
        <authorList>
            <person name="Kemen E."/>
            <person name="Gardiner A."/>
            <person name="Schultz-Larsen T."/>
            <person name="Kemen A.C."/>
            <person name="Balmuth A.L."/>
            <person name="Robert-Seilaniantz A."/>
            <person name="Bailey K."/>
            <person name="Holub E."/>
            <person name="Studholme D.J."/>
            <person name="Maclean D."/>
            <person name="Jones J.D."/>
        </authorList>
    </citation>
    <scope>NUCLEOTIDE SEQUENCE</scope>
</reference>
<organism evidence="1">
    <name type="scientific">Albugo laibachii Nc14</name>
    <dbReference type="NCBI Taxonomy" id="890382"/>
    <lineage>
        <taxon>Eukaryota</taxon>
        <taxon>Sar</taxon>
        <taxon>Stramenopiles</taxon>
        <taxon>Oomycota</taxon>
        <taxon>Peronosporomycetes</taxon>
        <taxon>Albuginales</taxon>
        <taxon>Albuginaceae</taxon>
        <taxon>Albugo</taxon>
    </lineage>
</organism>
<proteinExistence type="predicted"/>
<name>F0X1P4_9STRA</name>
<protein>
    <submittedName>
        <fullName evidence="1">AlNc14C662G12358 protein</fullName>
    </submittedName>
</protein>
<dbReference type="EMBL" id="FR824656">
    <property type="protein sequence ID" value="CCA27742.1"/>
    <property type="molecule type" value="Genomic_DNA"/>
</dbReference>
<evidence type="ECO:0000313" key="1">
    <source>
        <dbReference type="EMBL" id="CCA27742.1"/>
    </source>
</evidence>
<dbReference type="HOGENOM" id="CLU_1963667_0_0_1"/>